<evidence type="ECO:0000313" key="4">
    <source>
        <dbReference type="Proteomes" id="UP000256977"/>
    </source>
</evidence>
<dbReference type="PANTHER" id="PTHR34987:SF6">
    <property type="entry name" value="ALPHA-L-RHAMNOSIDASE SIX-HAIRPIN GLYCOSIDASE DOMAIN-CONTAINING PROTEIN"/>
    <property type="match status" value="1"/>
</dbReference>
<dbReference type="Gene3D" id="2.60.120.260">
    <property type="entry name" value="Galactose-binding domain-like"/>
    <property type="match status" value="2"/>
</dbReference>
<dbReference type="InterPro" id="IPR048932">
    <property type="entry name" value="Rhamnosid-like_N_bacteroidetes"/>
</dbReference>
<dbReference type="Pfam" id="PF21209">
    <property type="entry name" value="Bac_rhamnosid-like_N"/>
    <property type="match status" value="1"/>
</dbReference>
<organism evidence="3 4">
    <name type="scientific">Cohnella phaseoli</name>
    <dbReference type="NCBI Taxonomy" id="456490"/>
    <lineage>
        <taxon>Bacteria</taxon>
        <taxon>Bacillati</taxon>
        <taxon>Bacillota</taxon>
        <taxon>Bacilli</taxon>
        <taxon>Bacillales</taxon>
        <taxon>Paenibacillaceae</taxon>
        <taxon>Cohnella</taxon>
    </lineage>
</organism>
<dbReference type="Gene3D" id="1.50.10.10">
    <property type="match status" value="1"/>
</dbReference>
<dbReference type="Pfam" id="PF17389">
    <property type="entry name" value="Bac_rhamnosid6H"/>
    <property type="match status" value="1"/>
</dbReference>
<dbReference type="AlphaFoldDB" id="A0A3D9KD09"/>
<dbReference type="Proteomes" id="UP000256977">
    <property type="component" value="Unassembled WGS sequence"/>
</dbReference>
<dbReference type="EMBL" id="QRDZ01000006">
    <property type="protein sequence ID" value="RED84183.1"/>
    <property type="molecule type" value="Genomic_DNA"/>
</dbReference>
<feature type="domain" description="Alpha-L-rhamnosidase six-hairpin glycosidase" evidence="1">
    <location>
        <begin position="260"/>
        <end position="590"/>
    </location>
</feature>
<dbReference type="InterPro" id="IPR012341">
    <property type="entry name" value="6hp_glycosidase-like_sf"/>
</dbReference>
<dbReference type="InterPro" id="IPR008928">
    <property type="entry name" value="6-hairpin_glycosidase_sf"/>
</dbReference>
<dbReference type="InterPro" id="IPR035396">
    <property type="entry name" value="Bac_rhamnosid6H"/>
</dbReference>
<feature type="domain" description="Alpha-rhamnosidase-like N-terminal" evidence="2">
    <location>
        <begin position="47"/>
        <end position="236"/>
    </location>
</feature>
<sequence length="690" mass="79368">MGGKQAEWIWYPGDFEIWLRREVELRRDERKSTIAPIWRVDSPYTVVRFRKKIKLDHAETVTFLADGELRLQIGERTIEHPERGVRLEEGEHAIMAQVHHLSRVPALFAKGETIVTDETWEVGPLWHSGFERAGRGGFRDPAVPPADFRLETEPLAAASVRREGSSLFVDFGRETFGYVRLHAIRGEGVARLVYGESEEEANDFEHCETYDELLVSERDGEEATVPHSRALRYVRIHCGDGLSVGGVSLLYEYLPLVYRGSFRSSDPQLNRIWDVSAYTFHLNAREFFLDGIKRDRWVWSGDAYQSYLMNYYLFFDLPITRRTIVALRGKDPVAHHLNTILDYTLYWFMGLDDYYLYTGDLAFIREQYGSMLRLMAFCDSRCNDNGMLEGRPEDWVFVDWADMSKEGELCFEQMLYCLALETVVRFSELLDDGETGERYRSKAGKLRQDIRRTFWDEEKGAYVHRRLHGSIDSFVTKHPNMFALLYGFLEPEQVDRVKREVLLNPDVPSITTPYMRFYELAALCEIGEQSSVREEIAAYWGGMLELGATSFWEEYDPVVPLPDQYAMYGRKYGKSLCHAWGASPLYLLGKYFLGVTPAKPGYEEVQIRPALGGLEWIEGRVPVPAGEVFVYMDRKSIRAAVPAGTGRLRFRSGTVPTCADGDLVLLTDGWYELLLDSPGREYEVRFTPTA</sequence>
<evidence type="ECO:0000259" key="2">
    <source>
        <dbReference type="Pfam" id="PF21209"/>
    </source>
</evidence>
<comment type="caution">
    <text evidence="3">The sequence shown here is derived from an EMBL/GenBank/DDBJ whole genome shotgun (WGS) entry which is preliminary data.</text>
</comment>
<evidence type="ECO:0000313" key="3">
    <source>
        <dbReference type="EMBL" id="RED84183.1"/>
    </source>
</evidence>
<name>A0A3D9KD09_9BACL</name>
<dbReference type="Gene3D" id="2.60.420.10">
    <property type="entry name" value="Maltose phosphorylase, domain 3"/>
    <property type="match status" value="1"/>
</dbReference>
<reference evidence="3 4" key="1">
    <citation type="submission" date="2018-07" db="EMBL/GenBank/DDBJ databases">
        <title>Genomic Encyclopedia of Type Strains, Phase III (KMG-III): the genomes of soil and plant-associated and newly described type strains.</title>
        <authorList>
            <person name="Whitman W."/>
        </authorList>
    </citation>
    <scope>NUCLEOTIDE SEQUENCE [LARGE SCALE GENOMIC DNA]</scope>
    <source>
        <strain evidence="3 4">CECT 7287</strain>
    </source>
</reference>
<dbReference type="RefSeq" id="WP_181917589.1">
    <property type="nucleotide sequence ID" value="NZ_QRDZ01000006.1"/>
</dbReference>
<protein>
    <submittedName>
        <fullName evidence="3">Alpha-L-rhamnosidase-like protein</fullName>
    </submittedName>
</protein>
<accession>A0A3D9KD09</accession>
<evidence type="ECO:0000259" key="1">
    <source>
        <dbReference type="Pfam" id="PF17389"/>
    </source>
</evidence>
<dbReference type="GO" id="GO:0005975">
    <property type="term" value="P:carbohydrate metabolic process"/>
    <property type="evidence" value="ECO:0007669"/>
    <property type="project" value="InterPro"/>
</dbReference>
<proteinExistence type="predicted"/>
<gene>
    <name evidence="3" type="ORF">DFP98_10653</name>
</gene>
<keyword evidence="4" id="KW-1185">Reference proteome</keyword>
<dbReference type="SUPFAM" id="SSF48208">
    <property type="entry name" value="Six-hairpin glycosidases"/>
    <property type="match status" value="1"/>
</dbReference>
<dbReference type="PANTHER" id="PTHR34987">
    <property type="entry name" value="C, PUTATIVE (AFU_ORTHOLOGUE AFUA_3G02880)-RELATED"/>
    <property type="match status" value="1"/>
</dbReference>